<gene>
    <name evidence="1" type="ORF">BXT89_17410</name>
</gene>
<evidence type="ECO:0008006" key="3">
    <source>
        <dbReference type="Google" id="ProtNLM"/>
    </source>
</evidence>
<dbReference type="Proteomes" id="UP000242847">
    <property type="component" value="Unassembled WGS sequence"/>
</dbReference>
<comment type="caution">
    <text evidence="1">The sequence shown here is derived from an EMBL/GenBank/DDBJ whole genome shotgun (WGS) entry which is preliminary data.</text>
</comment>
<sequence length="258" mass="29399">MDALKQEYARILQGLRIDKFNLDEDKYSGVFLPEPFDEYWAAKTKVMLVGREAGGWYTDTKPPKHTIKRAAGLGGFPVSEVVDESLGRYRSLFEVKGGKVADTSRSRFMQYYSLLARELGLAPRELIYTSLLAWDYDKRDPSNRPSTEYQEVVSVSQQLLAAQIRQFSPDFIVFATGKLKAACWVIRHLFDDHLGGYQLAKESLVRGNHWEYEVRGYRREFEAAGATCYHISHPRAGSWHAQLDPVVSQIKAKVASRV</sequence>
<dbReference type="OrthoDB" id="6608549at2"/>
<dbReference type="STRING" id="254161.SAMN05216256_12514"/>
<accession>A0A1S8DDR5</accession>
<dbReference type="AlphaFoldDB" id="A0A1S8DDR5"/>
<evidence type="ECO:0000313" key="2">
    <source>
        <dbReference type="Proteomes" id="UP000242847"/>
    </source>
</evidence>
<reference evidence="1 2" key="1">
    <citation type="submission" date="2017-01" db="EMBL/GenBank/DDBJ databases">
        <title>Draft genome sequence of Pseudomonas pachastrellae type strain CCUG 46540T from a deep sea.</title>
        <authorList>
            <person name="Gomila M."/>
            <person name="Mulet M."/>
            <person name="Lalucat J."/>
            <person name="Garcia-Valdes E."/>
        </authorList>
    </citation>
    <scope>NUCLEOTIDE SEQUENCE [LARGE SCALE GENOMIC DNA]</scope>
    <source>
        <strain evidence="1 2">CCUG 46540</strain>
    </source>
</reference>
<dbReference type="RefSeq" id="WP_083729166.1">
    <property type="nucleotide sequence ID" value="NZ_FOUD01000025.1"/>
</dbReference>
<dbReference type="EMBL" id="MUBC01000062">
    <property type="protein sequence ID" value="ONM42557.1"/>
    <property type="molecule type" value="Genomic_DNA"/>
</dbReference>
<proteinExistence type="predicted"/>
<organism evidence="1 2">
    <name type="scientific">Halopseudomonas pachastrellae</name>
    <dbReference type="NCBI Taxonomy" id="254161"/>
    <lineage>
        <taxon>Bacteria</taxon>
        <taxon>Pseudomonadati</taxon>
        <taxon>Pseudomonadota</taxon>
        <taxon>Gammaproteobacteria</taxon>
        <taxon>Pseudomonadales</taxon>
        <taxon>Pseudomonadaceae</taxon>
        <taxon>Halopseudomonas</taxon>
    </lineage>
</organism>
<name>A0A1S8DDR5_9GAMM</name>
<keyword evidence="2" id="KW-1185">Reference proteome</keyword>
<evidence type="ECO:0000313" key="1">
    <source>
        <dbReference type="EMBL" id="ONM42557.1"/>
    </source>
</evidence>
<protein>
    <recommendedName>
        <fullName evidence="3">Uracil-DNA glycosylase-like domain-containing protein</fullName>
    </recommendedName>
</protein>